<keyword evidence="2" id="KW-1185">Reference proteome</keyword>
<accession>A0A1M5E2K9</accession>
<dbReference type="OrthoDB" id="1371825at2"/>
<evidence type="ECO:0000313" key="1">
    <source>
        <dbReference type="EMBL" id="SHF73416.1"/>
    </source>
</evidence>
<dbReference type="EMBL" id="FQWB01000001">
    <property type="protein sequence ID" value="SHF73416.1"/>
    <property type="molecule type" value="Genomic_DNA"/>
</dbReference>
<proteinExistence type="predicted"/>
<dbReference type="Pfam" id="PF10884">
    <property type="entry name" value="DUF2683"/>
    <property type="match status" value="1"/>
</dbReference>
<sequence length="74" mass="8769">MTTLTVNIKDISQISIIKKILKAFDVEVIEQNNEITNPEIIERLEKHHKNFQNPAYREENYTKVDTKNIWADIK</sequence>
<name>A0A1M5E2K9_9FLAO</name>
<protein>
    <submittedName>
        <fullName evidence="1">Uncharacterized protein</fullName>
    </submittedName>
</protein>
<dbReference type="InterPro" id="IPR020271">
    <property type="entry name" value="Uncharacterised_MJ1172"/>
</dbReference>
<dbReference type="RefSeq" id="WP_073367210.1">
    <property type="nucleotide sequence ID" value="NZ_FQWB01000001.1"/>
</dbReference>
<gene>
    <name evidence="1" type="ORF">SAMN05443549_101170</name>
</gene>
<evidence type="ECO:0000313" key="2">
    <source>
        <dbReference type="Proteomes" id="UP000184516"/>
    </source>
</evidence>
<organism evidence="1 2">
    <name type="scientific">Flavobacterium fluvii</name>
    <dbReference type="NCBI Taxonomy" id="468056"/>
    <lineage>
        <taxon>Bacteria</taxon>
        <taxon>Pseudomonadati</taxon>
        <taxon>Bacteroidota</taxon>
        <taxon>Flavobacteriia</taxon>
        <taxon>Flavobacteriales</taxon>
        <taxon>Flavobacteriaceae</taxon>
        <taxon>Flavobacterium</taxon>
    </lineage>
</organism>
<reference evidence="2" key="1">
    <citation type="submission" date="2016-11" db="EMBL/GenBank/DDBJ databases">
        <authorList>
            <person name="Varghese N."/>
            <person name="Submissions S."/>
        </authorList>
    </citation>
    <scope>NUCLEOTIDE SEQUENCE [LARGE SCALE GENOMIC DNA]</scope>
    <source>
        <strain evidence="2">DSM 19978</strain>
    </source>
</reference>
<dbReference type="STRING" id="468056.SAMN05443549_101170"/>
<dbReference type="AlphaFoldDB" id="A0A1M5E2K9"/>
<dbReference type="Proteomes" id="UP000184516">
    <property type="component" value="Unassembled WGS sequence"/>
</dbReference>